<feature type="transmembrane region" description="Helical" evidence="18">
    <location>
        <begin position="342"/>
        <end position="362"/>
    </location>
</feature>
<keyword evidence="12" id="KW-0460">Magnesium</keyword>
<dbReference type="InterPro" id="IPR001757">
    <property type="entry name" value="P_typ_ATPase"/>
</dbReference>
<dbReference type="Pfam" id="PF00690">
    <property type="entry name" value="Cation_ATPase_N"/>
    <property type="match status" value="1"/>
</dbReference>
<evidence type="ECO:0000256" key="6">
    <source>
        <dbReference type="ARBA" id="ARBA00022568"/>
    </source>
</evidence>
<dbReference type="InterPro" id="IPR022141">
    <property type="entry name" value="ATP_Ca_trans_C"/>
</dbReference>
<evidence type="ECO:0000256" key="3">
    <source>
        <dbReference type="ARBA" id="ARBA00022448"/>
    </source>
</evidence>
<keyword evidence="15 18" id="KW-1133">Transmembrane helix</keyword>
<keyword evidence="3 18" id="KW-0813">Transport</keyword>
<evidence type="ECO:0000256" key="10">
    <source>
        <dbReference type="ARBA" id="ARBA00022837"/>
    </source>
</evidence>
<dbReference type="InterPro" id="IPR018303">
    <property type="entry name" value="ATPase_P-typ_P_site"/>
</dbReference>
<dbReference type="Gene3D" id="2.70.150.10">
    <property type="entry name" value="Calcium-transporting ATPase, cytoplasmic transduction domain A"/>
    <property type="match status" value="1"/>
</dbReference>
<dbReference type="Proteomes" id="UP000276991">
    <property type="component" value="Unassembled WGS sequence"/>
</dbReference>
<dbReference type="NCBIfam" id="TIGR01517">
    <property type="entry name" value="ATPase-IIB_Ca"/>
    <property type="match status" value="1"/>
</dbReference>
<keyword evidence="9 18" id="KW-0547">Nucleotide-binding</keyword>
<keyword evidence="11 18" id="KW-0067">ATP-binding</keyword>
<feature type="domain" description="Cation-transporting P-type ATPase N-terminal" evidence="20">
    <location>
        <begin position="30"/>
        <end position="106"/>
    </location>
</feature>
<evidence type="ECO:0000313" key="21">
    <source>
        <dbReference type="EMBL" id="VBB30480.1"/>
    </source>
</evidence>
<dbReference type="InterPro" id="IPR036412">
    <property type="entry name" value="HAD-like_sf"/>
</dbReference>
<feature type="compositionally biased region" description="Polar residues" evidence="19">
    <location>
        <begin position="1164"/>
        <end position="1180"/>
    </location>
</feature>
<keyword evidence="6 18" id="KW-0109">Calcium transport</keyword>
<dbReference type="InterPro" id="IPR004014">
    <property type="entry name" value="ATPase_P-typ_cation-transptr_N"/>
</dbReference>
<keyword evidence="16 18" id="KW-0406">Ion transport</keyword>
<dbReference type="GO" id="GO:0051480">
    <property type="term" value="P:regulation of cytosolic calcium ion concentration"/>
    <property type="evidence" value="ECO:0007669"/>
    <property type="project" value="TreeGrafter"/>
</dbReference>
<dbReference type="GO" id="GO:0005524">
    <property type="term" value="F:ATP binding"/>
    <property type="evidence" value="ECO:0007669"/>
    <property type="project" value="UniProtKB-KW"/>
</dbReference>
<dbReference type="FunFam" id="3.40.50.1000:FF:000007">
    <property type="entry name" value="Calcium-transporting ATPase"/>
    <property type="match status" value="1"/>
</dbReference>
<dbReference type="NCBIfam" id="TIGR01494">
    <property type="entry name" value="ATPase_P-type"/>
    <property type="match status" value="3"/>
</dbReference>
<dbReference type="Gene3D" id="3.40.1110.10">
    <property type="entry name" value="Calcium-transporting ATPase, cytoplasmic domain N"/>
    <property type="match status" value="1"/>
</dbReference>
<dbReference type="EMBL" id="UPTC01000887">
    <property type="protein sequence ID" value="VBB30480.1"/>
    <property type="molecule type" value="Genomic_DNA"/>
</dbReference>
<dbReference type="Gene3D" id="1.20.1110.10">
    <property type="entry name" value="Calcium-transporting ATPase, transmembrane domain"/>
    <property type="match status" value="3"/>
</dbReference>
<evidence type="ECO:0000256" key="13">
    <source>
        <dbReference type="ARBA" id="ARBA00022860"/>
    </source>
</evidence>
<comment type="similarity">
    <text evidence="2">Belongs to the cation transport ATPase (P-type) (TC 3.A.3) family. Type IIB subfamily.</text>
</comment>
<keyword evidence="10 18" id="KW-0106">Calcium</keyword>
<keyword evidence="5" id="KW-0597">Phosphoprotein</keyword>
<evidence type="ECO:0000256" key="4">
    <source>
        <dbReference type="ARBA" id="ARBA00022475"/>
    </source>
</evidence>
<keyword evidence="4" id="KW-1003">Cell membrane</keyword>
<feature type="transmembrane region" description="Helical" evidence="18">
    <location>
        <begin position="89"/>
        <end position="107"/>
    </location>
</feature>
<evidence type="ECO:0000256" key="9">
    <source>
        <dbReference type="ARBA" id="ARBA00022741"/>
    </source>
</evidence>
<keyword evidence="17 18" id="KW-0472">Membrane</keyword>
<dbReference type="SMART" id="SM00831">
    <property type="entry name" value="Cation_ATPase_N"/>
    <property type="match status" value="1"/>
</dbReference>
<dbReference type="InterPro" id="IPR006068">
    <property type="entry name" value="ATPase_P-typ_cation-transptr_C"/>
</dbReference>
<name>A0A498SNU3_ACAVI</name>
<evidence type="ECO:0000256" key="16">
    <source>
        <dbReference type="ARBA" id="ARBA00023065"/>
    </source>
</evidence>
<dbReference type="SUPFAM" id="SSF81653">
    <property type="entry name" value="Calcium ATPase, transduction domain A"/>
    <property type="match status" value="1"/>
</dbReference>
<dbReference type="GO" id="GO:0005388">
    <property type="term" value="F:P-type calcium transporter activity"/>
    <property type="evidence" value="ECO:0007669"/>
    <property type="project" value="UniProtKB-EC"/>
</dbReference>
<dbReference type="SUPFAM" id="SSF81665">
    <property type="entry name" value="Calcium ATPase, transmembrane domain M"/>
    <property type="match status" value="1"/>
</dbReference>
<dbReference type="Pfam" id="PF13246">
    <property type="entry name" value="Cation_ATPase"/>
    <property type="match status" value="1"/>
</dbReference>
<evidence type="ECO:0000256" key="11">
    <source>
        <dbReference type="ARBA" id="ARBA00022840"/>
    </source>
</evidence>
<dbReference type="SUPFAM" id="SSF56784">
    <property type="entry name" value="HAD-like"/>
    <property type="match status" value="1"/>
</dbReference>
<dbReference type="InterPro" id="IPR059000">
    <property type="entry name" value="ATPase_P-type_domA"/>
</dbReference>
<dbReference type="EC" id="7.2.2.10" evidence="18"/>
<keyword evidence="7 18" id="KW-0812">Transmembrane</keyword>
<feature type="transmembrane region" description="Helical" evidence="18">
    <location>
        <begin position="985"/>
        <end position="1005"/>
    </location>
</feature>
<comment type="catalytic activity">
    <reaction evidence="18">
        <text>Ca(2+)(in) + ATP + H2O = Ca(2+)(out) + ADP + phosphate + H(+)</text>
        <dbReference type="Rhea" id="RHEA:18105"/>
        <dbReference type="ChEBI" id="CHEBI:15377"/>
        <dbReference type="ChEBI" id="CHEBI:15378"/>
        <dbReference type="ChEBI" id="CHEBI:29108"/>
        <dbReference type="ChEBI" id="CHEBI:30616"/>
        <dbReference type="ChEBI" id="CHEBI:43474"/>
        <dbReference type="ChEBI" id="CHEBI:456216"/>
        <dbReference type="EC" id="7.2.2.10"/>
    </reaction>
</comment>
<keyword evidence="22" id="KW-1185">Reference proteome</keyword>
<proteinExistence type="inferred from homology"/>
<feature type="transmembrane region" description="Helical" evidence="18">
    <location>
        <begin position="382"/>
        <end position="411"/>
    </location>
</feature>
<evidence type="ECO:0000256" key="19">
    <source>
        <dbReference type="SAM" id="MobiDB-lite"/>
    </source>
</evidence>
<dbReference type="GO" id="GO:0016887">
    <property type="term" value="F:ATP hydrolysis activity"/>
    <property type="evidence" value="ECO:0007669"/>
    <property type="project" value="InterPro"/>
</dbReference>
<organism evidence="21 22">
    <name type="scientific">Acanthocheilonema viteae</name>
    <name type="common">Filarial nematode worm</name>
    <name type="synonym">Dipetalonema viteae</name>
    <dbReference type="NCBI Taxonomy" id="6277"/>
    <lineage>
        <taxon>Eukaryota</taxon>
        <taxon>Metazoa</taxon>
        <taxon>Ecdysozoa</taxon>
        <taxon>Nematoda</taxon>
        <taxon>Chromadorea</taxon>
        <taxon>Rhabditida</taxon>
        <taxon>Spirurina</taxon>
        <taxon>Spiruromorpha</taxon>
        <taxon>Filarioidea</taxon>
        <taxon>Onchocercidae</taxon>
        <taxon>Acanthocheilonema</taxon>
    </lineage>
</organism>
<feature type="transmembrane region" description="Helical" evidence="18">
    <location>
        <begin position="1017"/>
        <end position="1038"/>
    </location>
</feature>
<feature type="transmembrane region" description="Helical" evidence="18">
    <location>
        <begin position="909"/>
        <end position="927"/>
    </location>
</feature>
<dbReference type="PRINTS" id="PR00119">
    <property type="entry name" value="CATATPASE"/>
</dbReference>
<gene>
    <name evidence="21" type="ORF">NAV_LOCUS5271</name>
</gene>
<dbReference type="GO" id="GO:0005516">
    <property type="term" value="F:calmodulin binding"/>
    <property type="evidence" value="ECO:0007669"/>
    <property type="project" value="UniProtKB-KW"/>
</dbReference>
<evidence type="ECO:0000256" key="12">
    <source>
        <dbReference type="ARBA" id="ARBA00022842"/>
    </source>
</evidence>
<dbReference type="InterPro" id="IPR006408">
    <property type="entry name" value="P-type_ATPase_IIB"/>
</dbReference>
<dbReference type="PROSITE" id="PS00154">
    <property type="entry name" value="ATPASE_E1_E2"/>
    <property type="match status" value="1"/>
</dbReference>
<dbReference type="PANTHER" id="PTHR24093">
    <property type="entry name" value="CATION TRANSPORTING ATPASE"/>
    <property type="match status" value="1"/>
</dbReference>
<dbReference type="PANTHER" id="PTHR24093:SF369">
    <property type="entry name" value="CALCIUM-TRANSPORTING ATPASE"/>
    <property type="match status" value="1"/>
</dbReference>
<dbReference type="SFLD" id="SFLDF00027">
    <property type="entry name" value="p-type_atpase"/>
    <property type="match status" value="1"/>
</dbReference>
<dbReference type="Pfam" id="PF08282">
    <property type="entry name" value="Hydrolase_3"/>
    <property type="match status" value="1"/>
</dbReference>
<evidence type="ECO:0000256" key="17">
    <source>
        <dbReference type="ARBA" id="ARBA00023136"/>
    </source>
</evidence>
<evidence type="ECO:0000256" key="14">
    <source>
        <dbReference type="ARBA" id="ARBA00022967"/>
    </source>
</evidence>
<evidence type="ECO:0000256" key="7">
    <source>
        <dbReference type="ARBA" id="ARBA00022692"/>
    </source>
</evidence>
<keyword evidence="14" id="KW-1278">Translocase</keyword>
<dbReference type="SFLD" id="SFLDS00003">
    <property type="entry name" value="Haloacid_Dehalogenase"/>
    <property type="match status" value="1"/>
</dbReference>
<dbReference type="CDD" id="cd02081">
    <property type="entry name" value="P-type_ATPase_Ca_PMCA-like"/>
    <property type="match status" value="1"/>
</dbReference>
<dbReference type="FunFam" id="2.70.150.10:FF:000001">
    <property type="entry name" value="Calcium-transporting ATPase"/>
    <property type="match status" value="1"/>
</dbReference>
<dbReference type="InterPro" id="IPR008250">
    <property type="entry name" value="ATPase_P-typ_transduc_dom_A_sf"/>
</dbReference>
<keyword evidence="13" id="KW-0112">Calmodulin-binding</keyword>
<dbReference type="SUPFAM" id="SSF81660">
    <property type="entry name" value="Metal cation-transporting ATPase, ATP-binding domain N"/>
    <property type="match status" value="1"/>
</dbReference>
<dbReference type="Pfam" id="PF12424">
    <property type="entry name" value="ATP_Ca_trans_C"/>
    <property type="match status" value="1"/>
</dbReference>
<dbReference type="STRING" id="6277.A0A498SNU3"/>
<feature type="transmembrane region" description="Helical" evidence="18">
    <location>
        <begin position="947"/>
        <end position="965"/>
    </location>
</feature>
<dbReference type="GO" id="GO:0046872">
    <property type="term" value="F:metal ion binding"/>
    <property type="evidence" value="ECO:0007669"/>
    <property type="project" value="UniProtKB-KW"/>
</dbReference>
<reference evidence="21 22" key="1">
    <citation type="submission" date="2018-08" db="EMBL/GenBank/DDBJ databases">
        <authorList>
            <person name="Laetsch R D."/>
            <person name="Stevens L."/>
            <person name="Kumar S."/>
            <person name="Blaxter L. M."/>
        </authorList>
    </citation>
    <scope>NUCLEOTIDE SEQUENCE [LARGE SCALE GENOMIC DNA]</scope>
</reference>
<evidence type="ECO:0000256" key="8">
    <source>
        <dbReference type="ARBA" id="ARBA00022723"/>
    </source>
</evidence>
<dbReference type="FunFam" id="3.40.1110.10:FF:000060">
    <property type="entry name" value="Calcium-transporting ATPase"/>
    <property type="match status" value="1"/>
</dbReference>
<comment type="subcellular location">
    <subcellularLocation>
        <location evidence="1">Cell membrane</location>
        <topology evidence="1">Multi-pass membrane protein</topology>
    </subcellularLocation>
    <subcellularLocation>
        <location evidence="18">Membrane</location>
        <topology evidence="18">Multi-pass membrane protein</topology>
    </subcellularLocation>
</comment>
<evidence type="ECO:0000256" key="15">
    <source>
        <dbReference type="ARBA" id="ARBA00022989"/>
    </source>
</evidence>
<evidence type="ECO:0000259" key="20">
    <source>
        <dbReference type="SMART" id="SM00831"/>
    </source>
</evidence>
<dbReference type="OrthoDB" id="116380at2759"/>
<evidence type="ECO:0000256" key="1">
    <source>
        <dbReference type="ARBA" id="ARBA00004651"/>
    </source>
</evidence>
<protein>
    <recommendedName>
        <fullName evidence="18">Calcium-transporting ATPase</fullName>
        <ecNumber evidence="18">7.2.2.10</ecNumber>
    </recommendedName>
</protein>
<dbReference type="Pfam" id="PF00689">
    <property type="entry name" value="Cation_ATPase_C"/>
    <property type="match status" value="1"/>
</dbReference>
<dbReference type="GO" id="GO:0005886">
    <property type="term" value="C:plasma membrane"/>
    <property type="evidence" value="ECO:0007669"/>
    <property type="project" value="UniProtKB-SubCell"/>
</dbReference>
<feature type="transmembrane region" description="Helical" evidence="18">
    <location>
        <begin position="832"/>
        <end position="851"/>
    </location>
</feature>
<evidence type="ECO:0000256" key="18">
    <source>
        <dbReference type="RuleBase" id="RU361146"/>
    </source>
</evidence>
<dbReference type="FunFam" id="1.20.1110.10:FF:000033">
    <property type="entry name" value="Calcium-transporting ATPase"/>
    <property type="match status" value="1"/>
</dbReference>
<dbReference type="Pfam" id="PF00122">
    <property type="entry name" value="E1-E2_ATPase"/>
    <property type="match status" value="1"/>
</dbReference>
<dbReference type="FunFam" id="1.20.1110.10:FF:000001">
    <property type="entry name" value="Calcium-transporting ATPase"/>
    <property type="match status" value="1"/>
</dbReference>
<dbReference type="SFLD" id="SFLDG00002">
    <property type="entry name" value="C1.7:_P-type_atpase_like"/>
    <property type="match status" value="1"/>
</dbReference>
<dbReference type="InterPro" id="IPR023299">
    <property type="entry name" value="ATPase_P-typ_cyto_dom_N"/>
</dbReference>
<dbReference type="InterPro" id="IPR044492">
    <property type="entry name" value="P_typ_ATPase_HD_dom"/>
</dbReference>
<feature type="transmembrane region" description="Helical" evidence="18">
    <location>
        <begin position="127"/>
        <end position="146"/>
    </location>
</feature>
<dbReference type="FunFam" id="1.20.1110.10:FF:000002">
    <property type="entry name" value="Calcium-transporting ATPase"/>
    <property type="match status" value="1"/>
</dbReference>
<accession>A0A498SNU3</accession>
<dbReference type="InterPro" id="IPR023298">
    <property type="entry name" value="ATPase_P-typ_TM_dom_sf"/>
</dbReference>
<evidence type="ECO:0000256" key="2">
    <source>
        <dbReference type="ARBA" id="ARBA00006124"/>
    </source>
</evidence>
<comment type="function">
    <text evidence="18">Catalyzes the hydrolysis of ATP coupled with the transport of calcium.</text>
</comment>
<feature type="region of interest" description="Disordered" evidence="19">
    <location>
        <begin position="1164"/>
        <end position="1198"/>
    </location>
</feature>
<keyword evidence="8" id="KW-0479">Metal-binding</keyword>
<sequence>MGSRGEYGCSVDELRTLMEYRGAEAREKLDAEYDGVEGLCRRLKTDPNNGLPQDKDELDRRRAVFGANEIPPHPPKSFLQLVWEALQDVTLIILLVSAIVSLALSFYRPPDDGLGAGSDDSEHEAGWIEGVAILISVVVVVLVTALNDYTKERQFRGLQAKIETEHKFAVIRGGHQIQIVVNELVVGDIAQIKYGDLLPADGVLVQSNDLKIDESSLTGESDQIRKSPELDPMLLSGTHVMEGSGKMVVTAVGVNSQTGIIMTLLGAAKDVVEEERKAAKREGDAVAGAGVEDGTAQALLTDHVKASGLAAGSNGDLSNEAIKDEVESKKERSVLQAKLTRLAIQIGSFVAGCTVLILVTRFCISRYMIEEKAFSVADFQHFINFLIIGVTVLVVAVPEGLPLAVTLSLAYSVKKMMLDNNLVRHLDACETMGNATSICSDKTGTLTTNRMTVVQKIHYKETPQFESLNKETRDLLINLISVNSSYASQVVPAKNHGEQLTQLGNKTECGLLGFVLALGQSYQAIRDKYPEEKIFKVYTFNSVRKSMSTVIEMRSGNLLTGYRVFSKGASEIILKKCKWFLAKDGNPKKFSQKDCDRLVSNVIEPMASDGLRTICLAYKDYITTSDNIQENQVRITKEIDWDNEDVIVSDLTAIAIVGIQDPVRPEVPEAIAKCQRAGITVRMVTGDNINTARSIATSCGILRHGEDFIALEGKDFNARIRNEKGEVSQEKLDAIWPKLRVLARAQPSDKYTLVKGIIDSRITDNREVVAVTGDGTNDGPALKKADVGFAMGIAGTDVAKEASDIILTDDNFTSIVKAVMWGRNVYDSIAKFLQFQLTVNVVAVVVAFVGACAIQDTPLKAVQMLWVNLIMDTLASLALATEMPTEDLLKRKPYGRTSPLISRTMSKNILGHAFYQLLILFALIFAGEHFFEIESGRWAPLHSPPSEHFTIVFNTFVMMTLFNEINARKIHGERNIFTGLFSNPIYYVIWIATMIAQIFIVQFGGRWFSTAALNLEQWLWCLAFGVGVLLWGQIVTTIPTSGLPKNMAIGGGDVTSTENILSGEYEDPATHEKRSGQILWIRGLTRLQTQLRVVKAFRLSLDEFEEKRSIASTQSCNSMRGVVGAGWSYLSLSRNNVPRAASCVGPLPSQTRVALVKLMQRTNAPQPYPSYHSQQSYTPSSNPPIPDKFGNPAEHNIPLTTSTAATTNPTTTQNGHELATNVVILSEQQMIATPPPTASLNTTQLEKVPLVQRWRPSSSSGIGKSNSLDIPVSIAHV</sequence>
<evidence type="ECO:0000313" key="22">
    <source>
        <dbReference type="Proteomes" id="UP000276991"/>
    </source>
</evidence>
<evidence type="ECO:0000256" key="5">
    <source>
        <dbReference type="ARBA" id="ARBA00022553"/>
    </source>
</evidence>
<dbReference type="AlphaFoldDB" id="A0A498SNU3"/>
<comment type="caution">
    <text evidence="18">Lacks conserved residue(s) required for the propagation of feature annotation.</text>
</comment>